<sequence>MKKPILCLLLASLAIFNSCTSENAVVTNPETFKSPEMENFAKAFKNLNNPENKPNEEERKNGSTELSDRRKKTLIPASLELIKSTGVTDQEIAQKTRGDMSAIIVWAIQINNNKTSEIKNKVQSEN</sequence>
<proteinExistence type="predicted"/>
<keyword evidence="4" id="KW-1185">Reference proteome</keyword>
<accession>A0A1N6EDQ0</accession>
<evidence type="ECO:0000256" key="2">
    <source>
        <dbReference type="SAM" id="SignalP"/>
    </source>
</evidence>
<organism evidence="3 4">
    <name type="scientific">Chryseobacterium scophthalmum</name>
    <dbReference type="NCBI Taxonomy" id="59733"/>
    <lineage>
        <taxon>Bacteria</taxon>
        <taxon>Pseudomonadati</taxon>
        <taxon>Bacteroidota</taxon>
        <taxon>Flavobacteriia</taxon>
        <taxon>Flavobacteriales</taxon>
        <taxon>Weeksellaceae</taxon>
        <taxon>Chryseobacterium group</taxon>
        <taxon>Chryseobacterium</taxon>
    </lineage>
</organism>
<dbReference type="AlphaFoldDB" id="A0A1N6EDQ0"/>
<dbReference type="EMBL" id="FSRQ01000001">
    <property type="protein sequence ID" value="SIN81017.1"/>
    <property type="molecule type" value="Genomic_DNA"/>
</dbReference>
<feature type="signal peptide" evidence="2">
    <location>
        <begin position="1"/>
        <end position="23"/>
    </location>
</feature>
<reference evidence="4" key="1">
    <citation type="submission" date="2016-12" db="EMBL/GenBank/DDBJ databases">
        <authorList>
            <person name="Varghese N."/>
            <person name="Submissions S."/>
        </authorList>
    </citation>
    <scope>NUCLEOTIDE SEQUENCE [LARGE SCALE GENOMIC DNA]</scope>
    <source>
        <strain evidence="4">DSM 16779</strain>
    </source>
</reference>
<feature type="region of interest" description="Disordered" evidence="1">
    <location>
        <begin position="45"/>
        <end position="70"/>
    </location>
</feature>
<feature type="chain" id="PRO_5012816960" evidence="2">
    <location>
        <begin position="24"/>
        <end position="126"/>
    </location>
</feature>
<protein>
    <submittedName>
        <fullName evidence="3">Uncharacterized protein</fullName>
    </submittedName>
</protein>
<dbReference type="OrthoDB" id="1256992at2"/>
<feature type="compositionally biased region" description="Basic and acidic residues" evidence="1">
    <location>
        <begin position="53"/>
        <end position="68"/>
    </location>
</feature>
<evidence type="ECO:0000256" key="1">
    <source>
        <dbReference type="SAM" id="MobiDB-lite"/>
    </source>
</evidence>
<keyword evidence="2" id="KW-0732">Signal</keyword>
<evidence type="ECO:0000313" key="3">
    <source>
        <dbReference type="EMBL" id="SIN81017.1"/>
    </source>
</evidence>
<dbReference type="Proteomes" id="UP000184782">
    <property type="component" value="Unassembled WGS sequence"/>
</dbReference>
<gene>
    <name evidence="3" type="ORF">SAMN05421769_0199</name>
</gene>
<dbReference type="RefSeq" id="WP_143747501.1">
    <property type="nucleotide sequence ID" value="NZ_FSRQ01000001.1"/>
</dbReference>
<evidence type="ECO:0000313" key="4">
    <source>
        <dbReference type="Proteomes" id="UP000184782"/>
    </source>
</evidence>
<name>A0A1N6EDQ0_9FLAO</name>